<evidence type="ECO:0000259" key="1">
    <source>
        <dbReference type="Pfam" id="PF05685"/>
    </source>
</evidence>
<dbReference type="EMBL" id="FOLQ01000004">
    <property type="protein sequence ID" value="SFD35711.1"/>
    <property type="molecule type" value="Genomic_DNA"/>
</dbReference>
<accession>A0A1I1RN04</accession>
<proteinExistence type="predicted"/>
<evidence type="ECO:0000313" key="2">
    <source>
        <dbReference type="EMBL" id="SFD35711.1"/>
    </source>
</evidence>
<dbReference type="SUPFAM" id="SSF52980">
    <property type="entry name" value="Restriction endonuclease-like"/>
    <property type="match status" value="1"/>
</dbReference>
<dbReference type="InterPro" id="IPR011335">
    <property type="entry name" value="Restrct_endonuc-II-like"/>
</dbReference>
<dbReference type="Gene3D" id="3.90.1570.10">
    <property type="entry name" value="tt1808, chain A"/>
    <property type="match status" value="1"/>
</dbReference>
<keyword evidence="3" id="KW-1185">Reference proteome</keyword>
<organism evidence="2 3">
    <name type="scientific">Spirosoma endophyticum</name>
    <dbReference type="NCBI Taxonomy" id="662367"/>
    <lineage>
        <taxon>Bacteria</taxon>
        <taxon>Pseudomonadati</taxon>
        <taxon>Bacteroidota</taxon>
        <taxon>Cytophagia</taxon>
        <taxon>Cytophagales</taxon>
        <taxon>Cytophagaceae</taxon>
        <taxon>Spirosoma</taxon>
    </lineage>
</organism>
<keyword evidence="2" id="KW-0540">Nuclease</keyword>
<dbReference type="GO" id="GO:0004519">
    <property type="term" value="F:endonuclease activity"/>
    <property type="evidence" value="ECO:0007669"/>
    <property type="project" value="UniProtKB-KW"/>
</dbReference>
<keyword evidence="2" id="KW-0378">Hydrolase</keyword>
<evidence type="ECO:0000313" key="3">
    <source>
        <dbReference type="Proteomes" id="UP000198598"/>
    </source>
</evidence>
<feature type="domain" description="Putative restriction endonuclease" evidence="1">
    <location>
        <begin position="3"/>
        <end position="110"/>
    </location>
</feature>
<dbReference type="Pfam" id="PF05685">
    <property type="entry name" value="Uma2"/>
    <property type="match status" value="1"/>
</dbReference>
<dbReference type="CDD" id="cd06260">
    <property type="entry name" value="DUF820-like"/>
    <property type="match status" value="1"/>
</dbReference>
<keyword evidence="2" id="KW-0255">Endonuclease</keyword>
<sequence length="119" mass="13601">MVRLTRNDYEPDICFWDAETAAKFGQKQSAFPPPCFAVEILSESTRERDWIASPVGIKMTDYALHGIREYRIVDTEHETIEQYLLEGNIFVLAQKLKDGTLESEVIAGFRIGVKAVFEE</sequence>
<dbReference type="AlphaFoldDB" id="A0A1I1RN04"/>
<reference evidence="2 3" key="1">
    <citation type="submission" date="2016-10" db="EMBL/GenBank/DDBJ databases">
        <authorList>
            <person name="de Groot N.N."/>
        </authorList>
    </citation>
    <scope>NUCLEOTIDE SEQUENCE [LARGE SCALE GENOMIC DNA]</scope>
    <source>
        <strain evidence="2 3">DSM 26130</strain>
    </source>
</reference>
<dbReference type="InterPro" id="IPR008538">
    <property type="entry name" value="Uma2"/>
</dbReference>
<dbReference type="InterPro" id="IPR012296">
    <property type="entry name" value="Nuclease_put_TT1808"/>
</dbReference>
<name>A0A1I1RN04_9BACT</name>
<dbReference type="STRING" id="662367.SAMN05216167_104474"/>
<dbReference type="Proteomes" id="UP000198598">
    <property type="component" value="Unassembled WGS sequence"/>
</dbReference>
<protein>
    <submittedName>
        <fullName evidence="2">Putative restriction endonuclease</fullName>
    </submittedName>
</protein>
<gene>
    <name evidence="2" type="ORF">SAMN05216167_104474</name>
</gene>